<evidence type="ECO:0000256" key="1">
    <source>
        <dbReference type="ARBA" id="ARBA00004571"/>
    </source>
</evidence>
<dbReference type="Proteomes" id="UP000319468">
    <property type="component" value="Unassembled WGS sequence"/>
</dbReference>
<organism evidence="7 8">
    <name type="scientific">Helicobacter pylori</name>
    <name type="common">Campylobacter pylori</name>
    <dbReference type="NCBI Taxonomy" id="210"/>
    <lineage>
        <taxon>Bacteria</taxon>
        <taxon>Pseudomonadati</taxon>
        <taxon>Campylobacterota</taxon>
        <taxon>Epsilonproteobacteria</taxon>
        <taxon>Campylobacterales</taxon>
        <taxon>Helicobacteraceae</taxon>
        <taxon>Helicobacter</taxon>
    </lineage>
</organism>
<dbReference type="GO" id="GO:0009279">
    <property type="term" value="C:cell outer membrane"/>
    <property type="evidence" value="ECO:0007669"/>
    <property type="project" value="UniProtKB-SubCell"/>
</dbReference>
<dbReference type="AlphaFoldDB" id="A0A4Y4X767"/>
<accession>A0A4Y4X767</accession>
<feature type="non-terminal residue" evidence="7">
    <location>
        <position position="95"/>
    </location>
</feature>
<keyword evidence="5" id="KW-0472">Membrane</keyword>
<evidence type="ECO:0000256" key="6">
    <source>
        <dbReference type="ARBA" id="ARBA00023237"/>
    </source>
</evidence>
<dbReference type="PANTHER" id="PTHR30442">
    <property type="entry name" value="IRON III DICITRATE TRANSPORT PROTEIN FECA"/>
    <property type="match status" value="1"/>
</dbReference>
<gene>
    <name evidence="7" type="ORF">B0X69_00385</name>
</gene>
<keyword evidence="4" id="KW-0812">Transmembrane</keyword>
<keyword evidence="3" id="KW-1134">Transmembrane beta strand</keyword>
<dbReference type="InterPro" id="IPR039426">
    <property type="entry name" value="TonB-dep_rcpt-like"/>
</dbReference>
<evidence type="ECO:0000256" key="3">
    <source>
        <dbReference type="ARBA" id="ARBA00022452"/>
    </source>
</evidence>
<dbReference type="SUPFAM" id="SSF56935">
    <property type="entry name" value="Porins"/>
    <property type="match status" value="1"/>
</dbReference>
<keyword evidence="2" id="KW-0813">Transport</keyword>
<name>A0A4Y4X767_HELPX</name>
<comment type="caution">
    <text evidence="7">The sequence shown here is derived from an EMBL/GenBank/DDBJ whole genome shotgun (WGS) entry which is preliminary data.</text>
</comment>
<evidence type="ECO:0000256" key="4">
    <source>
        <dbReference type="ARBA" id="ARBA00022692"/>
    </source>
</evidence>
<evidence type="ECO:0000313" key="7">
    <source>
        <dbReference type="EMBL" id="OOQ36125.1"/>
    </source>
</evidence>
<evidence type="ECO:0000256" key="5">
    <source>
        <dbReference type="ARBA" id="ARBA00023136"/>
    </source>
</evidence>
<dbReference type="Gene3D" id="2.40.170.20">
    <property type="entry name" value="TonB-dependent receptor, beta-barrel domain"/>
    <property type="match status" value="1"/>
</dbReference>
<comment type="subcellular location">
    <subcellularLocation>
        <location evidence="1">Cell outer membrane</location>
        <topology evidence="1">Multi-pass membrane protein</topology>
    </subcellularLocation>
</comment>
<evidence type="ECO:0000313" key="8">
    <source>
        <dbReference type="Proteomes" id="UP000319468"/>
    </source>
</evidence>
<proteinExistence type="predicted"/>
<dbReference type="GO" id="GO:0033214">
    <property type="term" value="P:siderophore-iron import into cell"/>
    <property type="evidence" value="ECO:0007669"/>
    <property type="project" value="TreeGrafter"/>
</dbReference>
<protein>
    <submittedName>
        <fullName evidence="7">Iron dicitrate transporter</fullName>
    </submittedName>
</protein>
<dbReference type="EMBL" id="MUPM01000033">
    <property type="protein sequence ID" value="OOQ36125.1"/>
    <property type="molecule type" value="Genomic_DNA"/>
</dbReference>
<dbReference type="InterPro" id="IPR036942">
    <property type="entry name" value="Beta-barrel_TonB_sf"/>
</dbReference>
<keyword evidence="6" id="KW-0998">Cell outer membrane</keyword>
<dbReference type="PANTHER" id="PTHR30442:SF0">
    <property type="entry name" value="FE(3+) DICITRATE TRANSPORT PROTEIN FECA"/>
    <property type="match status" value="1"/>
</dbReference>
<sequence>MMNKHFGIQAQVNWLKGQGFRYNSPTNIQNYMLDSLYQINDSNKITAFFQYYSYFLTDPGSLGIAAYNQNRFQNNRPNNDKSGRAKRWGAVYQNF</sequence>
<reference evidence="7 8" key="1">
    <citation type="journal article" date="2017" name="Front. Cell. Infect. Microbiol.">
        <title>Whole Genome Sequence and Phylogenetic Analysis Show Helicobacter pylori Strains from Latin America Have Followed a Unique Evolution Pathway.</title>
        <authorList>
            <person name="Munoz-Ramirez Z.Y."/>
            <person name="Mendez-Tenorio A."/>
            <person name="Kato I."/>
            <person name="Bravo M.M."/>
            <person name="Rizzato C."/>
            <person name="Thorell K."/>
            <person name="Torres R.C."/>
            <person name="Aviles-Jimenez F."/>
            <person name="Camorlinga M."/>
            <person name="Canzian F."/>
            <person name="Torres J."/>
        </authorList>
    </citation>
    <scope>NUCLEOTIDE SEQUENCE [LARGE SCALE GENOMIC DNA]</scope>
    <source>
        <strain evidence="7 8">CM22347</strain>
    </source>
</reference>
<evidence type="ECO:0000256" key="2">
    <source>
        <dbReference type="ARBA" id="ARBA00022448"/>
    </source>
</evidence>